<evidence type="ECO:0000313" key="2">
    <source>
        <dbReference type="Proteomes" id="UP000593567"/>
    </source>
</evidence>
<reference evidence="1" key="1">
    <citation type="submission" date="2020-06" db="EMBL/GenBank/DDBJ databases">
        <title>Draft genome of Bugula neritina, a colonial animal packing powerful symbionts and potential medicines.</title>
        <authorList>
            <person name="Rayko M."/>
        </authorList>
    </citation>
    <scope>NUCLEOTIDE SEQUENCE [LARGE SCALE GENOMIC DNA]</scope>
    <source>
        <strain evidence="1">Kwan_BN1</strain>
    </source>
</reference>
<dbReference type="AlphaFoldDB" id="A0A7J7IXH0"/>
<dbReference type="EMBL" id="VXIV02003291">
    <property type="protein sequence ID" value="KAF6018619.1"/>
    <property type="molecule type" value="Genomic_DNA"/>
</dbReference>
<evidence type="ECO:0000313" key="1">
    <source>
        <dbReference type="EMBL" id="KAF6018619.1"/>
    </source>
</evidence>
<dbReference type="Proteomes" id="UP000593567">
    <property type="component" value="Unassembled WGS sequence"/>
</dbReference>
<comment type="caution">
    <text evidence="1">The sequence shown here is derived from an EMBL/GenBank/DDBJ whole genome shotgun (WGS) entry which is preliminary data.</text>
</comment>
<keyword evidence="2" id="KW-1185">Reference proteome</keyword>
<sequence>MDLLISGVPPPTTMRGIGSLPSVIRTDVNLAGENTRDSATISPPAVINAPGLAPKPSVLLWVQILALLAHPKRKALSLITSMSITGSV</sequence>
<organism evidence="1 2">
    <name type="scientific">Bugula neritina</name>
    <name type="common">Brown bryozoan</name>
    <name type="synonym">Sertularia neritina</name>
    <dbReference type="NCBI Taxonomy" id="10212"/>
    <lineage>
        <taxon>Eukaryota</taxon>
        <taxon>Metazoa</taxon>
        <taxon>Spiralia</taxon>
        <taxon>Lophotrochozoa</taxon>
        <taxon>Bryozoa</taxon>
        <taxon>Gymnolaemata</taxon>
        <taxon>Cheilostomatida</taxon>
        <taxon>Flustrina</taxon>
        <taxon>Buguloidea</taxon>
        <taxon>Bugulidae</taxon>
        <taxon>Bugula</taxon>
    </lineage>
</organism>
<protein>
    <submittedName>
        <fullName evidence="1">Uncharacterized protein</fullName>
    </submittedName>
</protein>
<name>A0A7J7IXH0_BUGNE</name>
<accession>A0A7J7IXH0</accession>
<gene>
    <name evidence="1" type="ORF">EB796_023070</name>
</gene>
<proteinExistence type="predicted"/>